<feature type="compositionally biased region" description="Low complexity" evidence="1">
    <location>
        <begin position="294"/>
        <end position="307"/>
    </location>
</feature>
<evidence type="ECO:0000313" key="2">
    <source>
        <dbReference type="EMBL" id="KAK5091114.1"/>
    </source>
</evidence>
<feature type="region of interest" description="Disordered" evidence="1">
    <location>
        <begin position="164"/>
        <end position="256"/>
    </location>
</feature>
<feature type="region of interest" description="Disordered" evidence="1">
    <location>
        <begin position="120"/>
        <end position="141"/>
    </location>
</feature>
<comment type="caution">
    <text evidence="2">The sequence shown here is derived from an EMBL/GenBank/DDBJ whole genome shotgun (WGS) entry which is preliminary data.</text>
</comment>
<evidence type="ECO:0000313" key="3">
    <source>
        <dbReference type="Proteomes" id="UP001309876"/>
    </source>
</evidence>
<feature type="compositionally biased region" description="Polar residues" evidence="1">
    <location>
        <begin position="235"/>
        <end position="250"/>
    </location>
</feature>
<reference evidence="2 3" key="1">
    <citation type="submission" date="2023-08" db="EMBL/GenBank/DDBJ databases">
        <title>Black Yeasts Isolated from many extreme environments.</title>
        <authorList>
            <person name="Coleine C."/>
            <person name="Stajich J.E."/>
            <person name="Selbmann L."/>
        </authorList>
    </citation>
    <scope>NUCLEOTIDE SEQUENCE [LARGE SCALE GENOMIC DNA]</scope>
    <source>
        <strain evidence="2 3">CCFEE 5910</strain>
    </source>
</reference>
<feature type="region of interest" description="Disordered" evidence="1">
    <location>
        <begin position="294"/>
        <end position="368"/>
    </location>
</feature>
<feature type="compositionally biased region" description="Low complexity" evidence="1">
    <location>
        <begin position="352"/>
        <end position="364"/>
    </location>
</feature>
<feature type="region of interest" description="Disordered" evidence="1">
    <location>
        <begin position="1"/>
        <end position="52"/>
    </location>
</feature>
<keyword evidence="3" id="KW-1185">Reference proteome</keyword>
<organism evidence="2 3">
    <name type="scientific">Lithohypha guttulata</name>
    <dbReference type="NCBI Taxonomy" id="1690604"/>
    <lineage>
        <taxon>Eukaryota</taxon>
        <taxon>Fungi</taxon>
        <taxon>Dikarya</taxon>
        <taxon>Ascomycota</taxon>
        <taxon>Pezizomycotina</taxon>
        <taxon>Eurotiomycetes</taxon>
        <taxon>Chaetothyriomycetidae</taxon>
        <taxon>Chaetothyriales</taxon>
        <taxon>Trichomeriaceae</taxon>
        <taxon>Lithohypha</taxon>
    </lineage>
</organism>
<gene>
    <name evidence="2" type="ORF">LTR05_001294</name>
</gene>
<dbReference type="EMBL" id="JAVRRJ010000001">
    <property type="protein sequence ID" value="KAK5091114.1"/>
    <property type="molecule type" value="Genomic_DNA"/>
</dbReference>
<proteinExistence type="predicted"/>
<name>A0AAN7T7E2_9EURO</name>
<protein>
    <submittedName>
        <fullName evidence="2">Uncharacterized protein</fullName>
    </submittedName>
</protein>
<feature type="compositionally biased region" description="Polar residues" evidence="1">
    <location>
        <begin position="123"/>
        <end position="141"/>
    </location>
</feature>
<dbReference type="Proteomes" id="UP001309876">
    <property type="component" value="Unassembled WGS sequence"/>
</dbReference>
<evidence type="ECO:0000256" key="1">
    <source>
        <dbReference type="SAM" id="MobiDB-lite"/>
    </source>
</evidence>
<accession>A0AAN7T7E2</accession>
<sequence length="490" mass="52841">MGDVNNPDEDERARREAEAMYGNSRLEQIVTADEGGRKNARTSRPEFAPRAPAAIEDRDEIAGWHSNVFQPDDHIATDVDIAGGQTHRLRLTQQEHPETSRIALGRGDVRHLQYTAPVATGRLPSTNTQNRPLPSSRNVDQVPNQRVFSNDARAHGTGPFQTAVAAGGQVPLDPAYIPDEHTRRGYGKTRSRKSDRAAHQGPPSTFRGEVPGHGSRIGGNAGRGRNHNVGGRRPIQQNNTEPYKQPPSTRARNRTAVVDPRWAPERLEVNRDVGSLTPEAKTREYLAAREPLLSATAPTAPTEARPSIESVAQAPPPDITPAADETPTAPLIVIEEDRSRQGSRGPVSIDFSSNGSTASSDTSAPEMETHEDPYIAGLVDSYARFSIKDQPSVSNIPSVKSMNATIVANGNDNVALAIGDSSNLIESDDEDEVATGGAANPVGNDDASATDILVPDSIAMSDYMVGTSDLHRQILSSEEEFWKNKPVPKV</sequence>
<feature type="compositionally biased region" description="Acidic residues" evidence="1">
    <location>
        <begin position="1"/>
        <end position="10"/>
    </location>
</feature>
<dbReference type="AlphaFoldDB" id="A0AAN7T7E2"/>